<dbReference type="Proteomes" id="UP000824225">
    <property type="component" value="Unassembled WGS sequence"/>
</dbReference>
<dbReference type="AlphaFoldDB" id="A0A9D2HEX7"/>
<name>A0A9D2HEX7_9BACT</name>
<comment type="caution">
    <text evidence="1">The sequence shown here is derived from an EMBL/GenBank/DDBJ whole genome shotgun (WGS) entry which is preliminary data.</text>
</comment>
<evidence type="ECO:0000313" key="1">
    <source>
        <dbReference type="EMBL" id="HJA09214.1"/>
    </source>
</evidence>
<organism evidence="1 2">
    <name type="scientific">Candidatus Mailhella merdigallinarum</name>
    <dbReference type="NCBI Taxonomy" id="2838658"/>
    <lineage>
        <taxon>Bacteria</taxon>
        <taxon>Pseudomonadati</taxon>
        <taxon>Thermodesulfobacteriota</taxon>
        <taxon>Desulfovibrionia</taxon>
        <taxon>Desulfovibrionales</taxon>
        <taxon>Desulfovibrionaceae</taxon>
        <taxon>Mailhella</taxon>
    </lineage>
</organism>
<gene>
    <name evidence="1" type="ORF">H9962_08515</name>
</gene>
<reference evidence="1" key="2">
    <citation type="submission" date="2021-04" db="EMBL/GenBank/DDBJ databases">
        <authorList>
            <person name="Gilroy R."/>
        </authorList>
    </citation>
    <scope>NUCLEOTIDE SEQUENCE</scope>
    <source>
        <strain evidence="1">CHK186-16707</strain>
    </source>
</reference>
<dbReference type="EMBL" id="DXAN01000026">
    <property type="protein sequence ID" value="HJA09214.1"/>
    <property type="molecule type" value="Genomic_DNA"/>
</dbReference>
<sequence length="73" mass="8223">MTREEKMAIIELAWKAEEAGDEQLAESLYDQIPLAPRLGRCLAESIGYERAKELGANFDEVDEAYGPNWHIGL</sequence>
<evidence type="ECO:0000313" key="2">
    <source>
        <dbReference type="Proteomes" id="UP000824225"/>
    </source>
</evidence>
<protein>
    <submittedName>
        <fullName evidence="1">Uncharacterized protein</fullName>
    </submittedName>
</protein>
<accession>A0A9D2HEX7</accession>
<proteinExistence type="predicted"/>
<reference evidence="1" key="1">
    <citation type="journal article" date="2021" name="PeerJ">
        <title>Extensive microbial diversity within the chicken gut microbiome revealed by metagenomics and culture.</title>
        <authorList>
            <person name="Gilroy R."/>
            <person name="Ravi A."/>
            <person name="Getino M."/>
            <person name="Pursley I."/>
            <person name="Horton D.L."/>
            <person name="Alikhan N.F."/>
            <person name="Baker D."/>
            <person name="Gharbi K."/>
            <person name="Hall N."/>
            <person name="Watson M."/>
            <person name="Adriaenssens E.M."/>
            <person name="Foster-Nyarko E."/>
            <person name="Jarju S."/>
            <person name="Secka A."/>
            <person name="Antonio M."/>
            <person name="Oren A."/>
            <person name="Chaudhuri R.R."/>
            <person name="La Ragione R."/>
            <person name="Hildebrand F."/>
            <person name="Pallen M.J."/>
        </authorList>
    </citation>
    <scope>NUCLEOTIDE SEQUENCE</scope>
    <source>
        <strain evidence="1">CHK186-16707</strain>
    </source>
</reference>